<reference evidence="1" key="1">
    <citation type="submission" date="2021-01" db="EMBL/GenBank/DDBJ databases">
        <title>Modified the classification status of verrucomicrobia.</title>
        <authorList>
            <person name="Feng X."/>
        </authorList>
    </citation>
    <scope>NUCLEOTIDE SEQUENCE</scope>
    <source>
        <strain evidence="1">_KCTC 22039</strain>
    </source>
</reference>
<evidence type="ECO:0000313" key="1">
    <source>
        <dbReference type="EMBL" id="MBK1792769.1"/>
    </source>
</evidence>
<dbReference type="PANTHER" id="PTHR12526">
    <property type="entry name" value="GLYCOSYLTRANSFERASE"/>
    <property type="match status" value="1"/>
</dbReference>
<evidence type="ECO:0000313" key="2">
    <source>
        <dbReference type="Proteomes" id="UP000624703"/>
    </source>
</evidence>
<dbReference type="CDD" id="cd03801">
    <property type="entry name" value="GT4_PimA-like"/>
    <property type="match status" value="1"/>
</dbReference>
<organism evidence="1 2">
    <name type="scientific">Persicirhabdus sediminis</name>
    <dbReference type="NCBI Taxonomy" id="454144"/>
    <lineage>
        <taxon>Bacteria</taxon>
        <taxon>Pseudomonadati</taxon>
        <taxon>Verrucomicrobiota</taxon>
        <taxon>Verrucomicrobiia</taxon>
        <taxon>Verrucomicrobiales</taxon>
        <taxon>Verrucomicrobiaceae</taxon>
        <taxon>Persicirhabdus</taxon>
    </lineage>
</organism>
<proteinExistence type="predicted"/>
<dbReference type="AlphaFoldDB" id="A0A8J7MIS6"/>
<gene>
    <name evidence="1" type="ORF">JIN82_16515</name>
</gene>
<dbReference type="Proteomes" id="UP000624703">
    <property type="component" value="Unassembled WGS sequence"/>
</dbReference>
<dbReference type="SUPFAM" id="SSF53756">
    <property type="entry name" value="UDP-Glycosyltransferase/glycogen phosphorylase"/>
    <property type="match status" value="1"/>
</dbReference>
<comment type="caution">
    <text evidence="1">The sequence shown here is derived from an EMBL/GenBank/DDBJ whole genome shotgun (WGS) entry which is preliminary data.</text>
</comment>
<dbReference type="EMBL" id="JAENIM010000047">
    <property type="protein sequence ID" value="MBK1792769.1"/>
    <property type="molecule type" value="Genomic_DNA"/>
</dbReference>
<keyword evidence="2" id="KW-1185">Reference proteome</keyword>
<accession>A0A8J7MIS6</accession>
<protein>
    <submittedName>
        <fullName evidence="1">Glycosyltransferase</fullName>
    </submittedName>
</protein>
<sequence>MDEQKGWLEMFSVAEKICSTSEDVEFYFYGGVGVSTPIKIIEEKFKASQFSDRIKWLGAVYEEDKNMAYKSMDLFCMPSHTEAFPLSILEAMMHSLPIVATDVGAVSDAVENGKGGWLCSPRDEESLLRTVQLALESQDNWAAMGALNRLKFSECFSLDAFKESWQKVIHDLMK</sequence>
<dbReference type="Pfam" id="PF13692">
    <property type="entry name" value="Glyco_trans_1_4"/>
    <property type="match status" value="1"/>
</dbReference>
<dbReference type="Gene3D" id="3.40.50.2000">
    <property type="entry name" value="Glycogen Phosphorylase B"/>
    <property type="match status" value="1"/>
</dbReference>
<name>A0A8J7MIS6_9BACT</name>